<dbReference type="AlphaFoldDB" id="A0A0F9A7L1"/>
<feature type="non-terminal residue" evidence="1">
    <location>
        <position position="1"/>
    </location>
</feature>
<organism evidence="1">
    <name type="scientific">marine sediment metagenome</name>
    <dbReference type="NCBI Taxonomy" id="412755"/>
    <lineage>
        <taxon>unclassified sequences</taxon>
        <taxon>metagenomes</taxon>
        <taxon>ecological metagenomes</taxon>
    </lineage>
</organism>
<accession>A0A0F9A7L1</accession>
<reference evidence="1" key="1">
    <citation type="journal article" date="2015" name="Nature">
        <title>Complex archaea that bridge the gap between prokaryotes and eukaryotes.</title>
        <authorList>
            <person name="Spang A."/>
            <person name="Saw J.H."/>
            <person name="Jorgensen S.L."/>
            <person name="Zaremba-Niedzwiedzka K."/>
            <person name="Martijn J."/>
            <person name="Lind A.E."/>
            <person name="van Eijk R."/>
            <person name="Schleper C."/>
            <person name="Guy L."/>
            <person name="Ettema T.J."/>
        </authorList>
    </citation>
    <scope>NUCLEOTIDE SEQUENCE</scope>
</reference>
<proteinExistence type="predicted"/>
<dbReference type="EMBL" id="LAZR01044062">
    <property type="protein sequence ID" value="KKL05559.1"/>
    <property type="molecule type" value="Genomic_DNA"/>
</dbReference>
<evidence type="ECO:0000313" key="1">
    <source>
        <dbReference type="EMBL" id="KKL05559.1"/>
    </source>
</evidence>
<sequence>LTHHMHPPKKASEMETVHHCIMHEKKSEKGKNWEQKHVKDGKIFQHVLDSDKLDEIPEIVFDHLNNQFKVKVMKINKIEYAVLDGMVSLKKTKWSDQDRGELL</sequence>
<protein>
    <submittedName>
        <fullName evidence="1">Uncharacterized protein</fullName>
    </submittedName>
</protein>
<name>A0A0F9A7L1_9ZZZZ</name>
<comment type="caution">
    <text evidence="1">The sequence shown here is derived from an EMBL/GenBank/DDBJ whole genome shotgun (WGS) entry which is preliminary data.</text>
</comment>
<gene>
    <name evidence="1" type="ORF">LCGC14_2604800</name>
</gene>